<feature type="domain" description="TRAF3-interacting protein 1 N-terminal" evidence="11">
    <location>
        <begin position="6"/>
        <end position="112"/>
    </location>
</feature>
<dbReference type="GO" id="GO:0042073">
    <property type="term" value="P:intraciliary transport"/>
    <property type="evidence" value="ECO:0007669"/>
    <property type="project" value="TreeGrafter"/>
</dbReference>
<dbReference type="GO" id="GO:0036064">
    <property type="term" value="C:ciliary basal body"/>
    <property type="evidence" value="ECO:0007669"/>
    <property type="project" value="TreeGrafter"/>
</dbReference>
<dbReference type="GO" id="GO:0070507">
    <property type="term" value="P:regulation of microtubule cytoskeleton organization"/>
    <property type="evidence" value="ECO:0007669"/>
    <property type="project" value="TreeGrafter"/>
</dbReference>
<evidence type="ECO:0008006" key="15">
    <source>
        <dbReference type="Google" id="ProtNLM"/>
    </source>
</evidence>
<evidence type="ECO:0000313" key="14">
    <source>
        <dbReference type="Proteomes" id="UP000218231"/>
    </source>
</evidence>
<evidence type="ECO:0000256" key="7">
    <source>
        <dbReference type="ARBA" id="ARBA00023273"/>
    </source>
</evidence>
<dbReference type="Pfam" id="PF17749">
    <property type="entry name" value="MIP-T3_C"/>
    <property type="match status" value="1"/>
</dbReference>
<dbReference type="OrthoDB" id="10258914at2759"/>
<proteinExistence type="inferred from homology"/>
<organism evidence="13 14">
    <name type="scientific">Diploscapter pachys</name>
    <dbReference type="NCBI Taxonomy" id="2018661"/>
    <lineage>
        <taxon>Eukaryota</taxon>
        <taxon>Metazoa</taxon>
        <taxon>Ecdysozoa</taxon>
        <taxon>Nematoda</taxon>
        <taxon>Chromadorea</taxon>
        <taxon>Rhabditida</taxon>
        <taxon>Rhabditina</taxon>
        <taxon>Rhabditomorpha</taxon>
        <taxon>Rhabditoidea</taxon>
        <taxon>Rhabditidae</taxon>
        <taxon>Diploscapter</taxon>
    </lineage>
</organism>
<dbReference type="GO" id="GO:0060271">
    <property type="term" value="P:cilium assembly"/>
    <property type="evidence" value="ECO:0007669"/>
    <property type="project" value="TreeGrafter"/>
</dbReference>
<dbReference type="Gene3D" id="1.10.418.50">
    <property type="entry name" value="Microtubule-binding protein MIP-T3"/>
    <property type="match status" value="1"/>
</dbReference>
<comment type="caution">
    <text evidence="13">The sequence shown here is derived from an EMBL/GenBank/DDBJ whole genome shotgun (WGS) entry which is preliminary data.</text>
</comment>
<dbReference type="PANTHER" id="PTHR31363:SF0">
    <property type="entry name" value="TRAF3-INTERACTING PROTEIN 1"/>
    <property type="match status" value="1"/>
</dbReference>
<dbReference type="STRING" id="2018661.A0A2A2KTH9"/>
<evidence type="ECO:0000256" key="9">
    <source>
        <dbReference type="SAM" id="Coils"/>
    </source>
</evidence>
<evidence type="ECO:0000259" key="11">
    <source>
        <dbReference type="Pfam" id="PF10243"/>
    </source>
</evidence>
<evidence type="ECO:0000256" key="2">
    <source>
        <dbReference type="ARBA" id="ARBA00004430"/>
    </source>
</evidence>
<evidence type="ECO:0000256" key="10">
    <source>
        <dbReference type="SAM" id="MobiDB-lite"/>
    </source>
</evidence>
<dbReference type="GO" id="GO:0005930">
    <property type="term" value="C:axoneme"/>
    <property type="evidence" value="ECO:0007669"/>
    <property type="project" value="UniProtKB-SubCell"/>
</dbReference>
<keyword evidence="6" id="KW-0206">Cytoskeleton</keyword>
<keyword evidence="5 9" id="KW-0175">Coiled coil</keyword>
<keyword evidence="3" id="KW-0963">Cytoplasm</keyword>
<name>A0A2A2KTH9_9BILA</name>
<sequence length="502" mass="57363">MVDTNATRSAFSGMFERPPLTDQLLNRPPFKFLVDVLNATINQTGYLKDEFKSSELDASNLQDKSQKMGLLDKLIKLLDDGSLSDVKSAKIVAGKEPELTNLMLIKLAENARSYSNQAKENNAPVEKKKRSSSKEKKEKEHKSKDRDKDRDKEREKDRNGEKKDRSRSHEKSDSKSSSKDKDKKEHRSRSRDKDKKDRDKDREKRKSEKKSKDKESKHEVIEDQLPNNNHIDNQLDVDSVKSPSLPSPTVTDDKDEDDLPLPPPPEERERQLRLATAGGRPQTSMGRPGTAAARPAPPKIKKKHIATIEDTPQTNKEPEAEIIGEGAPATEETENFLVEEDQPIEDLKEMQAESALLDESERGVLVQKIVSTKQELEEGTGEVEEEPDDDMTRNIEREKIIQLQSKVQEATRTAFPISRTIDYAQEDLESMMRELEKWRAEVRKNESAYQDKMANQKSEAFKLTTLLSRLDDEIREVKHQLTTTKKRIADLEERITIMIANI</sequence>
<dbReference type="AlphaFoldDB" id="A0A2A2KTH9"/>
<evidence type="ECO:0000256" key="8">
    <source>
        <dbReference type="ARBA" id="ARBA00043971"/>
    </source>
</evidence>
<dbReference type="InterPro" id="IPR041476">
    <property type="entry name" value="TRAF3IP1_C"/>
</dbReference>
<keyword evidence="14" id="KW-1185">Reference proteome</keyword>
<evidence type="ECO:0000256" key="1">
    <source>
        <dbReference type="ARBA" id="ARBA00004120"/>
    </source>
</evidence>
<evidence type="ECO:0000259" key="12">
    <source>
        <dbReference type="Pfam" id="PF17749"/>
    </source>
</evidence>
<accession>A0A2A2KTH9</accession>
<dbReference type="InterPro" id="IPR040468">
    <property type="entry name" value="TRAF3IP1_N"/>
</dbReference>
<dbReference type="EMBL" id="LIAE01007739">
    <property type="protein sequence ID" value="PAV77255.1"/>
    <property type="molecule type" value="Genomic_DNA"/>
</dbReference>
<feature type="compositionally biased region" description="Basic and acidic residues" evidence="10">
    <location>
        <begin position="132"/>
        <end position="221"/>
    </location>
</feature>
<feature type="region of interest" description="Disordered" evidence="10">
    <location>
        <begin position="115"/>
        <end position="336"/>
    </location>
</feature>
<dbReference type="Pfam" id="PF10243">
    <property type="entry name" value="MIP-T3"/>
    <property type="match status" value="1"/>
</dbReference>
<protein>
    <recommendedName>
        <fullName evidence="15">TRAF3-interacting protein 1 N-terminal domain-containing protein</fullName>
    </recommendedName>
</protein>
<dbReference type="Proteomes" id="UP000218231">
    <property type="component" value="Unassembled WGS sequence"/>
</dbReference>
<evidence type="ECO:0000256" key="6">
    <source>
        <dbReference type="ARBA" id="ARBA00023212"/>
    </source>
</evidence>
<reference evidence="13 14" key="1">
    <citation type="journal article" date="2017" name="Curr. Biol.">
        <title>Genome architecture and evolution of a unichromosomal asexual nematode.</title>
        <authorList>
            <person name="Fradin H."/>
            <person name="Zegar C."/>
            <person name="Gutwein M."/>
            <person name="Lucas J."/>
            <person name="Kovtun M."/>
            <person name="Corcoran D."/>
            <person name="Baugh L.R."/>
            <person name="Kiontke K."/>
            <person name="Gunsalus K."/>
            <person name="Fitch D.H."/>
            <person name="Piano F."/>
        </authorList>
    </citation>
    <scope>NUCLEOTIDE SEQUENCE [LARGE SCALE GENOMIC DNA]</scope>
    <source>
        <strain evidence="13">PF1309</strain>
    </source>
</reference>
<comment type="subcellular location">
    <subcellularLocation>
        <location evidence="2">Cytoplasm</location>
        <location evidence="2">Cytoskeleton</location>
        <location evidence="2">Cilium axoneme</location>
    </subcellularLocation>
    <subcellularLocation>
        <location evidence="1">Cytoplasm</location>
        <location evidence="1">Cytoskeleton</location>
        <location evidence="1">Cilium basal body</location>
    </subcellularLocation>
</comment>
<dbReference type="InterPro" id="IPR042576">
    <property type="entry name" value="TRAF3IP1_N_sf"/>
</dbReference>
<evidence type="ECO:0000256" key="5">
    <source>
        <dbReference type="ARBA" id="ARBA00023054"/>
    </source>
</evidence>
<dbReference type="GO" id="GO:0030992">
    <property type="term" value="C:intraciliary transport particle B"/>
    <property type="evidence" value="ECO:0007669"/>
    <property type="project" value="TreeGrafter"/>
</dbReference>
<keyword evidence="7" id="KW-0966">Cell projection</keyword>
<feature type="domain" description="TRAF3-interacting protein 1 C-terminal" evidence="12">
    <location>
        <begin position="358"/>
        <end position="502"/>
    </location>
</feature>
<gene>
    <name evidence="13" type="ORF">WR25_17916</name>
</gene>
<evidence type="ECO:0000256" key="4">
    <source>
        <dbReference type="ARBA" id="ARBA00022794"/>
    </source>
</evidence>
<feature type="compositionally biased region" description="Polar residues" evidence="10">
    <location>
        <begin position="241"/>
        <end position="250"/>
    </location>
</feature>
<feature type="coiled-coil region" evidence="9">
    <location>
        <begin position="393"/>
        <end position="494"/>
    </location>
</feature>
<dbReference type="GO" id="GO:0008017">
    <property type="term" value="F:microtubule binding"/>
    <property type="evidence" value="ECO:0007669"/>
    <property type="project" value="InterPro"/>
</dbReference>
<dbReference type="InterPro" id="IPR018799">
    <property type="entry name" value="TRAF3IP1"/>
</dbReference>
<evidence type="ECO:0000313" key="13">
    <source>
        <dbReference type="EMBL" id="PAV77255.1"/>
    </source>
</evidence>
<keyword evidence="4" id="KW-0970">Cilium biogenesis/degradation</keyword>
<dbReference type="PANTHER" id="PTHR31363">
    <property type="entry name" value="TRAF3-INTERACTING PROTEIN 1"/>
    <property type="match status" value="1"/>
</dbReference>
<comment type="similarity">
    <text evidence="8">Belongs to the TRAF3IP1 family.</text>
</comment>
<evidence type="ECO:0000256" key="3">
    <source>
        <dbReference type="ARBA" id="ARBA00022490"/>
    </source>
</evidence>